<feature type="transmembrane region" description="Helical" evidence="2">
    <location>
        <begin position="339"/>
        <end position="362"/>
    </location>
</feature>
<dbReference type="AlphaFoldDB" id="A0A6A5XIG3"/>
<feature type="transmembrane region" description="Helical" evidence="2">
    <location>
        <begin position="554"/>
        <end position="579"/>
    </location>
</feature>
<dbReference type="GeneID" id="54286107"/>
<reference evidence="3" key="1">
    <citation type="journal article" date="2020" name="Stud. Mycol.">
        <title>101 Dothideomycetes genomes: a test case for predicting lifestyles and emergence of pathogens.</title>
        <authorList>
            <person name="Haridas S."/>
            <person name="Albert R."/>
            <person name="Binder M."/>
            <person name="Bloem J."/>
            <person name="Labutti K."/>
            <person name="Salamov A."/>
            <person name="Andreopoulos B."/>
            <person name="Baker S."/>
            <person name="Barry K."/>
            <person name="Bills G."/>
            <person name="Bluhm B."/>
            <person name="Cannon C."/>
            <person name="Castanera R."/>
            <person name="Culley D."/>
            <person name="Daum C."/>
            <person name="Ezra D."/>
            <person name="Gonzalez J."/>
            <person name="Henrissat B."/>
            <person name="Kuo A."/>
            <person name="Liang C."/>
            <person name="Lipzen A."/>
            <person name="Lutzoni F."/>
            <person name="Magnuson J."/>
            <person name="Mondo S."/>
            <person name="Nolan M."/>
            <person name="Ohm R."/>
            <person name="Pangilinan J."/>
            <person name="Park H.-J."/>
            <person name="Ramirez L."/>
            <person name="Alfaro M."/>
            <person name="Sun H."/>
            <person name="Tritt A."/>
            <person name="Yoshinaga Y."/>
            <person name="Zwiers L.-H."/>
            <person name="Turgeon B."/>
            <person name="Goodwin S."/>
            <person name="Spatafora J."/>
            <person name="Crous P."/>
            <person name="Grigoriev I."/>
        </authorList>
    </citation>
    <scope>NUCLEOTIDE SEQUENCE</scope>
    <source>
        <strain evidence="3">CBS 175.79</strain>
    </source>
</reference>
<keyword evidence="2" id="KW-1133">Transmembrane helix</keyword>
<keyword evidence="2" id="KW-0472">Membrane</keyword>
<evidence type="ECO:0000256" key="2">
    <source>
        <dbReference type="SAM" id="Phobius"/>
    </source>
</evidence>
<gene>
    <name evidence="3" type="ORF">BU24DRAFT_425294</name>
</gene>
<feature type="transmembrane region" description="Helical" evidence="2">
    <location>
        <begin position="59"/>
        <end position="86"/>
    </location>
</feature>
<dbReference type="EMBL" id="ML978072">
    <property type="protein sequence ID" value="KAF2012659.1"/>
    <property type="molecule type" value="Genomic_DNA"/>
</dbReference>
<feature type="region of interest" description="Disordered" evidence="1">
    <location>
        <begin position="111"/>
        <end position="139"/>
    </location>
</feature>
<feature type="transmembrane region" description="Helical" evidence="2">
    <location>
        <begin position="494"/>
        <end position="513"/>
    </location>
</feature>
<feature type="transmembrane region" description="Helical" evidence="2">
    <location>
        <begin position="525"/>
        <end position="542"/>
    </location>
</feature>
<evidence type="ECO:0000256" key="1">
    <source>
        <dbReference type="SAM" id="MobiDB-lite"/>
    </source>
</evidence>
<sequence>MSNNTTCPVSVSGLWNNGDCSLLCRKTKWYDVIVFFLANYATHVVTVTSRPGESIELRIVYMMGALLLPVSGVVLGLQAILSLAIFAPTPLQQAARAGALYTVVKIDDEEDEAERLEEGGGRGDEEPGEDRDNQSDRGYERPEDIEMIGIAASHNGEGSSGGGVDPPGNGDNIDTVAIDHASGAGKEKAIDQPDRDTISAASSTTNEAPVPDEDADHFRPRGPTNTRTDTRNTSSSMKESKRPWQRQPIHGRCKLPRGYALTLVPPDAKFEDDAPRTFKNKKRRILNCILPGIQSVDEPQIEVACSNNSIKSVASIVQVIFAISTLYRTRGNQIKRYGYAAYGLTVTPYAWMSIINGFGNIIRPQYSSIFVVDSFRLAEVRRLPPEFENCVDSTIGKLTDESAKSAEVEFNQARSRNSKAKSKKTDIGFKNRFTQQLRAEENKHTFGYKFGYNIARILGRRKRKRSTNSSSEDDDEERQVVFKLMDLVDNSSPLPPFIGISVPLIVVGALSEFSAGDSTYAQRVWLMLWLALGALINIVYIMQDEKKLKVTGTVPIILTILIYGTPSIGGFVVVGQMMLQDGVCSKMLE</sequence>
<dbReference type="Proteomes" id="UP000799778">
    <property type="component" value="Unassembled WGS sequence"/>
</dbReference>
<feature type="region of interest" description="Disordered" evidence="1">
    <location>
        <begin position="153"/>
        <end position="249"/>
    </location>
</feature>
<dbReference type="RefSeq" id="XP_033380998.1">
    <property type="nucleotide sequence ID" value="XM_033528710.1"/>
</dbReference>
<name>A0A6A5XIG3_9PLEO</name>
<feature type="compositionally biased region" description="Basic and acidic residues" evidence="1">
    <location>
        <begin position="185"/>
        <end position="197"/>
    </location>
</feature>
<keyword evidence="4" id="KW-1185">Reference proteome</keyword>
<feature type="transmembrane region" description="Helical" evidence="2">
    <location>
        <begin position="29"/>
        <end position="47"/>
    </location>
</feature>
<evidence type="ECO:0000313" key="3">
    <source>
        <dbReference type="EMBL" id="KAF2012659.1"/>
    </source>
</evidence>
<accession>A0A6A5XIG3</accession>
<proteinExistence type="predicted"/>
<dbReference type="OrthoDB" id="5406607at2759"/>
<evidence type="ECO:0000313" key="4">
    <source>
        <dbReference type="Proteomes" id="UP000799778"/>
    </source>
</evidence>
<organism evidence="3 4">
    <name type="scientific">Aaosphaeria arxii CBS 175.79</name>
    <dbReference type="NCBI Taxonomy" id="1450172"/>
    <lineage>
        <taxon>Eukaryota</taxon>
        <taxon>Fungi</taxon>
        <taxon>Dikarya</taxon>
        <taxon>Ascomycota</taxon>
        <taxon>Pezizomycotina</taxon>
        <taxon>Dothideomycetes</taxon>
        <taxon>Pleosporomycetidae</taxon>
        <taxon>Pleosporales</taxon>
        <taxon>Pleosporales incertae sedis</taxon>
        <taxon>Aaosphaeria</taxon>
    </lineage>
</organism>
<feature type="compositionally biased region" description="Basic and acidic residues" evidence="1">
    <location>
        <begin position="116"/>
        <end position="139"/>
    </location>
</feature>
<feature type="compositionally biased region" description="Low complexity" evidence="1">
    <location>
        <begin position="221"/>
        <end position="233"/>
    </location>
</feature>
<protein>
    <submittedName>
        <fullName evidence="3">Uncharacterized protein</fullName>
    </submittedName>
</protein>
<keyword evidence="2" id="KW-0812">Transmembrane</keyword>